<feature type="region of interest" description="Disordered" evidence="1">
    <location>
        <begin position="163"/>
        <end position="183"/>
    </location>
</feature>
<dbReference type="Proteomes" id="UP001242480">
    <property type="component" value="Unassembled WGS sequence"/>
</dbReference>
<keyword evidence="3" id="KW-1185">Reference proteome</keyword>
<evidence type="ECO:0000313" key="3">
    <source>
        <dbReference type="Proteomes" id="UP001242480"/>
    </source>
</evidence>
<reference evidence="2 3" key="1">
    <citation type="submission" date="2023-07" db="EMBL/GenBank/DDBJ databases">
        <title>Genomic Encyclopedia of Type Strains, Phase IV (KMG-IV): sequencing the most valuable type-strain genomes for metagenomic binning, comparative biology and taxonomic classification.</title>
        <authorList>
            <person name="Goeker M."/>
        </authorList>
    </citation>
    <scope>NUCLEOTIDE SEQUENCE [LARGE SCALE GENOMIC DNA]</scope>
    <source>
        <strain evidence="2 3">DSM 19619</strain>
    </source>
</reference>
<name>A0ABU0JGN5_9HYPH</name>
<organism evidence="2 3">
    <name type="scientific">Labrys wisconsinensis</name>
    <dbReference type="NCBI Taxonomy" id="425677"/>
    <lineage>
        <taxon>Bacteria</taxon>
        <taxon>Pseudomonadati</taxon>
        <taxon>Pseudomonadota</taxon>
        <taxon>Alphaproteobacteria</taxon>
        <taxon>Hyphomicrobiales</taxon>
        <taxon>Xanthobacteraceae</taxon>
        <taxon>Labrys</taxon>
    </lineage>
</organism>
<sequence length="183" mass="18861">MIAAGMDWQASPAGLRCGALALSFQRFARPASGEVGAAPSSLGALAPMPAGTPGRFLLPVADEEAFWIGLSADEGRGFAVELSALPRGSSAGAATPGPVERVPPVRRIAGLRRPDGRYAVFARAGAAGIAALRIRAWPAAEDPREAPAAEIALVDHAGFAERARVSPPGRLDPDAGYRGYRLP</sequence>
<accession>A0ABU0JGN5</accession>
<dbReference type="RefSeq" id="WP_307281731.1">
    <property type="nucleotide sequence ID" value="NZ_JAUSVX010000016.1"/>
</dbReference>
<evidence type="ECO:0000256" key="1">
    <source>
        <dbReference type="SAM" id="MobiDB-lite"/>
    </source>
</evidence>
<protein>
    <recommendedName>
        <fullName evidence="4">Phytase-like domain-containing protein</fullName>
    </recommendedName>
</protein>
<evidence type="ECO:0000313" key="2">
    <source>
        <dbReference type="EMBL" id="MDQ0473448.1"/>
    </source>
</evidence>
<gene>
    <name evidence="2" type="ORF">QO011_006484</name>
</gene>
<evidence type="ECO:0008006" key="4">
    <source>
        <dbReference type="Google" id="ProtNLM"/>
    </source>
</evidence>
<comment type="caution">
    <text evidence="2">The sequence shown here is derived from an EMBL/GenBank/DDBJ whole genome shotgun (WGS) entry which is preliminary data.</text>
</comment>
<dbReference type="EMBL" id="JAUSVX010000016">
    <property type="protein sequence ID" value="MDQ0473448.1"/>
    <property type="molecule type" value="Genomic_DNA"/>
</dbReference>
<proteinExistence type="predicted"/>